<reference evidence="2" key="1">
    <citation type="submission" date="2023-03" db="EMBL/GenBank/DDBJ databases">
        <title>Massive genome expansion in bonnet fungi (Mycena s.s.) driven by repeated elements and novel gene families across ecological guilds.</title>
        <authorList>
            <consortium name="Lawrence Berkeley National Laboratory"/>
            <person name="Harder C.B."/>
            <person name="Miyauchi S."/>
            <person name="Viragh M."/>
            <person name="Kuo A."/>
            <person name="Thoen E."/>
            <person name="Andreopoulos B."/>
            <person name="Lu D."/>
            <person name="Skrede I."/>
            <person name="Drula E."/>
            <person name="Henrissat B."/>
            <person name="Morin E."/>
            <person name="Kohler A."/>
            <person name="Barry K."/>
            <person name="LaButti K."/>
            <person name="Morin E."/>
            <person name="Salamov A."/>
            <person name="Lipzen A."/>
            <person name="Mereny Z."/>
            <person name="Hegedus B."/>
            <person name="Baldrian P."/>
            <person name="Stursova M."/>
            <person name="Weitz H."/>
            <person name="Taylor A."/>
            <person name="Grigoriev I.V."/>
            <person name="Nagy L.G."/>
            <person name="Martin F."/>
            <person name="Kauserud H."/>
        </authorList>
    </citation>
    <scope>NUCLEOTIDE SEQUENCE</scope>
    <source>
        <strain evidence="2">CBHHK002</strain>
    </source>
</reference>
<accession>A0AAD7ERP4</accession>
<comment type="caution">
    <text evidence="2">The sequence shown here is derived from an EMBL/GenBank/DDBJ whole genome shotgun (WGS) entry which is preliminary data.</text>
</comment>
<dbReference type="InterPro" id="IPR027417">
    <property type="entry name" value="P-loop_NTPase"/>
</dbReference>
<proteinExistence type="predicted"/>
<sequence>ICCTATGDGKSALFAVPVFREVWANRHLYLDLPTRATPVGIVITPTKGLAPNIVRASIIDLPSIRLRIYLSVLELEKLTVPALAYCSETVSEARKAGVNLTGQIMECKWNVICVDPEHLREKAWRQIPAADKFRANLVYGCVDEAHLMREWGAVFRPLFKHIGPAL</sequence>
<dbReference type="GO" id="GO:0003676">
    <property type="term" value="F:nucleic acid binding"/>
    <property type="evidence" value="ECO:0007669"/>
    <property type="project" value="InterPro"/>
</dbReference>
<evidence type="ECO:0000313" key="2">
    <source>
        <dbReference type="EMBL" id="KAJ7348670.1"/>
    </source>
</evidence>
<organism evidence="2 3">
    <name type="scientific">Mycena albidolilacea</name>
    <dbReference type="NCBI Taxonomy" id="1033008"/>
    <lineage>
        <taxon>Eukaryota</taxon>
        <taxon>Fungi</taxon>
        <taxon>Dikarya</taxon>
        <taxon>Basidiomycota</taxon>
        <taxon>Agaricomycotina</taxon>
        <taxon>Agaricomycetes</taxon>
        <taxon>Agaricomycetidae</taxon>
        <taxon>Agaricales</taxon>
        <taxon>Marasmiineae</taxon>
        <taxon>Mycenaceae</taxon>
        <taxon>Mycena</taxon>
    </lineage>
</organism>
<keyword evidence="3" id="KW-1185">Reference proteome</keyword>
<gene>
    <name evidence="2" type="ORF">DFH08DRAFT_652373</name>
</gene>
<dbReference type="Proteomes" id="UP001218218">
    <property type="component" value="Unassembled WGS sequence"/>
</dbReference>
<dbReference type="GO" id="GO:0005524">
    <property type="term" value="F:ATP binding"/>
    <property type="evidence" value="ECO:0007669"/>
    <property type="project" value="InterPro"/>
</dbReference>
<evidence type="ECO:0000313" key="3">
    <source>
        <dbReference type="Proteomes" id="UP001218218"/>
    </source>
</evidence>
<dbReference type="EMBL" id="JARIHO010000017">
    <property type="protein sequence ID" value="KAJ7348670.1"/>
    <property type="molecule type" value="Genomic_DNA"/>
</dbReference>
<name>A0AAD7ERP4_9AGAR</name>
<protein>
    <recommendedName>
        <fullName evidence="1">DEAD/DEAH-box helicase domain-containing protein</fullName>
    </recommendedName>
</protein>
<evidence type="ECO:0000259" key="1">
    <source>
        <dbReference type="Pfam" id="PF00270"/>
    </source>
</evidence>
<feature type="domain" description="DEAD/DEAH-box helicase" evidence="1">
    <location>
        <begin position="1"/>
        <end position="162"/>
    </location>
</feature>
<dbReference type="Pfam" id="PF00270">
    <property type="entry name" value="DEAD"/>
    <property type="match status" value="1"/>
</dbReference>
<feature type="non-terminal residue" evidence="2">
    <location>
        <position position="1"/>
    </location>
</feature>
<feature type="non-terminal residue" evidence="2">
    <location>
        <position position="166"/>
    </location>
</feature>
<dbReference type="SUPFAM" id="SSF52540">
    <property type="entry name" value="P-loop containing nucleoside triphosphate hydrolases"/>
    <property type="match status" value="1"/>
</dbReference>
<dbReference type="AlphaFoldDB" id="A0AAD7ERP4"/>
<dbReference type="Gene3D" id="3.40.50.300">
    <property type="entry name" value="P-loop containing nucleotide triphosphate hydrolases"/>
    <property type="match status" value="1"/>
</dbReference>
<dbReference type="InterPro" id="IPR011545">
    <property type="entry name" value="DEAD/DEAH_box_helicase_dom"/>
</dbReference>